<name>A0A8T2NZG4_9TELE</name>
<reference evidence="3" key="1">
    <citation type="thesis" date="2021" institute="BYU ScholarsArchive" country="Provo, UT, USA">
        <title>Applications of and Algorithms for Genome Assembly and Genomic Analyses with an Emphasis on Marine Teleosts.</title>
        <authorList>
            <person name="Pickett B.D."/>
        </authorList>
    </citation>
    <scope>NUCLEOTIDE SEQUENCE</scope>
    <source>
        <strain evidence="3">HI-2016</strain>
    </source>
</reference>
<feature type="chain" id="PRO_5035922199" description="Glycoside hydrolase family 31 N-terminal domain-containing protein" evidence="1">
    <location>
        <begin position="26"/>
        <end position="202"/>
    </location>
</feature>
<accession>A0A8T2NZG4</accession>
<feature type="domain" description="Glycoside hydrolase family 31 N-terminal" evidence="2">
    <location>
        <begin position="83"/>
        <end position="181"/>
    </location>
</feature>
<keyword evidence="4" id="KW-1185">Reference proteome</keyword>
<organism evidence="3 4">
    <name type="scientific">Albula glossodonta</name>
    <name type="common">roundjaw bonefish</name>
    <dbReference type="NCBI Taxonomy" id="121402"/>
    <lineage>
        <taxon>Eukaryota</taxon>
        <taxon>Metazoa</taxon>
        <taxon>Chordata</taxon>
        <taxon>Craniata</taxon>
        <taxon>Vertebrata</taxon>
        <taxon>Euteleostomi</taxon>
        <taxon>Actinopterygii</taxon>
        <taxon>Neopterygii</taxon>
        <taxon>Teleostei</taxon>
        <taxon>Albuliformes</taxon>
        <taxon>Albulidae</taxon>
        <taxon>Albula</taxon>
    </lineage>
</organism>
<evidence type="ECO:0000256" key="1">
    <source>
        <dbReference type="SAM" id="SignalP"/>
    </source>
</evidence>
<dbReference type="Pfam" id="PF13802">
    <property type="entry name" value="Gal_mutarotas_2"/>
    <property type="match status" value="1"/>
</dbReference>
<evidence type="ECO:0000259" key="2">
    <source>
        <dbReference type="Pfam" id="PF13802"/>
    </source>
</evidence>
<feature type="signal peptide" evidence="1">
    <location>
        <begin position="1"/>
        <end position="25"/>
    </location>
</feature>
<proteinExistence type="predicted"/>
<evidence type="ECO:0000313" key="4">
    <source>
        <dbReference type="Proteomes" id="UP000824540"/>
    </source>
</evidence>
<protein>
    <recommendedName>
        <fullName evidence="2">Glycoside hydrolase family 31 N-terminal domain-containing protein</fullName>
    </recommendedName>
</protein>
<comment type="caution">
    <text evidence="3">The sequence shown here is derived from an EMBL/GenBank/DDBJ whole genome shotgun (WGS) entry which is preliminary data.</text>
</comment>
<dbReference type="EMBL" id="JAFBMS010000015">
    <property type="protein sequence ID" value="KAG9346503.1"/>
    <property type="molecule type" value="Genomic_DNA"/>
</dbReference>
<evidence type="ECO:0000313" key="3">
    <source>
        <dbReference type="EMBL" id="KAG9346503.1"/>
    </source>
</evidence>
<sequence length="202" mass="22906">MAAFFKRMGLLFVAWLSLFLGTTEAVDRGNFKTCDQSAFCKRQRAMKPGQSAYRALLDTLELSDSRLTLQLINDNNKVRLLLELYRLQGNMTRVKINELKPLKPRYEVPDVLIADPPTEPLSVVSQDENGVVLSLGVETRRLIVSARPFRLDIMEGPQVLLSLNSRGLLAFEHLRLRKDTLSNKISSTVGSIWDKIKNVFSR</sequence>
<gene>
    <name evidence="3" type="ORF">JZ751_006814</name>
</gene>
<dbReference type="Proteomes" id="UP000824540">
    <property type="component" value="Unassembled WGS sequence"/>
</dbReference>
<dbReference type="InterPro" id="IPR025887">
    <property type="entry name" value="Glyco_hydro_31_N_dom"/>
</dbReference>
<dbReference type="OrthoDB" id="8918848at2759"/>
<keyword evidence="1" id="KW-0732">Signal</keyword>
<dbReference type="AlphaFoldDB" id="A0A8T2NZG4"/>